<dbReference type="AlphaFoldDB" id="A0A9P0BWV0"/>
<feature type="transmembrane region" description="Helical" evidence="2">
    <location>
        <begin position="191"/>
        <end position="215"/>
    </location>
</feature>
<keyword evidence="4" id="KW-1185">Reference proteome</keyword>
<reference evidence="3" key="1">
    <citation type="submission" date="2021-12" db="EMBL/GenBank/DDBJ databases">
        <authorList>
            <person name="King R."/>
        </authorList>
    </citation>
    <scope>NUCLEOTIDE SEQUENCE</scope>
</reference>
<protein>
    <submittedName>
        <fullName evidence="3">Uncharacterized protein</fullName>
    </submittedName>
</protein>
<feature type="transmembrane region" description="Helical" evidence="2">
    <location>
        <begin position="222"/>
        <end position="246"/>
    </location>
</feature>
<keyword evidence="2" id="KW-0472">Membrane</keyword>
<evidence type="ECO:0000256" key="2">
    <source>
        <dbReference type="SAM" id="Phobius"/>
    </source>
</evidence>
<keyword evidence="2" id="KW-0812">Transmembrane</keyword>
<feature type="compositionally biased region" description="Polar residues" evidence="1">
    <location>
        <begin position="20"/>
        <end position="39"/>
    </location>
</feature>
<gene>
    <name evidence="3" type="ORF">CINC_LOCUS8143</name>
</gene>
<accession>A0A9P0BWV0</accession>
<feature type="compositionally biased region" description="Basic and acidic residues" evidence="1">
    <location>
        <begin position="40"/>
        <end position="53"/>
    </location>
</feature>
<feature type="transmembrane region" description="Helical" evidence="2">
    <location>
        <begin position="258"/>
        <end position="277"/>
    </location>
</feature>
<evidence type="ECO:0000313" key="4">
    <source>
        <dbReference type="Proteomes" id="UP001154114"/>
    </source>
</evidence>
<sequence length="286" mass="31934">MSSSKSRDQSSAEEGIRVHTFTSNDGANTRNTTNDSSQKGQEKEGTTEHEHSKEHRHSVVINMEGNKDQTSKPYNEVTNNLPSYWVQFNLAGGNRLPEGQEPMSYQPERNYFVRVVFSMVLFMFMLTAGFVMFVYMSDLKDMFLRFGLVPAIVGMGGMIGLNYTMMCCACSRVPPCNFICLFLAFDFTRFLLFVIVISVAVASVAMVVSIFMLVTHTHYKPLTLVILGVGTIVNVVVLVIELQMILGGRAVELSEDDYALGAFMLYTSIVDIFLKLVQILGISDSF</sequence>
<feature type="transmembrane region" description="Helical" evidence="2">
    <location>
        <begin position="111"/>
        <end position="136"/>
    </location>
</feature>
<feature type="region of interest" description="Disordered" evidence="1">
    <location>
        <begin position="1"/>
        <end position="72"/>
    </location>
</feature>
<feature type="transmembrane region" description="Helical" evidence="2">
    <location>
        <begin position="142"/>
        <end position="161"/>
    </location>
</feature>
<dbReference type="EMBL" id="LR824028">
    <property type="protein sequence ID" value="CAH0598308.1"/>
    <property type="molecule type" value="Genomic_DNA"/>
</dbReference>
<evidence type="ECO:0000256" key="1">
    <source>
        <dbReference type="SAM" id="MobiDB-lite"/>
    </source>
</evidence>
<name>A0A9P0BWV0_CHRIL</name>
<dbReference type="Proteomes" id="UP001154114">
    <property type="component" value="Chromosome 25"/>
</dbReference>
<evidence type="ECO:0000313" key="3">
    <source>
        <dbReference type="EMBL" id="CAH0598308.1"/>
    </source>
</evidence>
<feature type="compositionally biased region" description="Basic and acidic residues" evidence="1">
    <location>
        <begin position="1"/>
        <end position="17"/>
    </location>
</feature>
<keyword evidence="2" id="KW-1133">Transmembrane helix</keyword>
<organism evidence="3 4">
    <name type="scientific">Chrysodeixis includens</name>
    <name type="common">Soybean looper</name>
    <name type="synonym">Pseudoplusia includens</name>
    <dbReference type="NCBI Taxonomy" id="689277"/>
    <lineage>
        <taxon>Eukaryota</taxon>
        <taxon>Metazoa</taxon>
        <taxon>Ecdysozoa</taxon>
        <taxon>Arthropoda</taxon>
        <taxon>Hexapoda</taxon>
        <taxon>Insecta</taxon>
        <taxon>Pterygota</taxon>
        <taxon>Neoptera</taxon>
        <taxon>Endopterygota</taxon>
        <taxon>Lepidoptera</taxon>
        <taxon>Glossata</taxon>
        <taxon>Ditrysia</taxon>
        <taxon>Noctuoidea</taxon>
        <taxon>Noctuidae</taxon>
        <taxon>Plusiinae</taxon>
        <taxon>Chrysodeixis</taxon>
    </lineage>
</organism>
<proteinExistence type="predicted"/>